<dbReference type="OrthoDB" id="3047938at2759"/>
<gene>
    <name evidence="3" type="ORF">BDN71DRAFT_1505564</name>
</gene>
<evidence type="ECO:0000256" key="2">
    <source>
        <dbReference type="SAM" id="SignalP"/>
    </source>
</evidence>
<feature type="compositionally biased region" description="Low complexity" evidence="1">
    <location>
        <begin position="217"/>
        <end position="228"/>
    </location>
</feature>
<keyword evidence="2" id="KW-0732">Signal</keyword>
<organism evidence="3 4">
    <name type="scientific">Pleurotus eryngii</name>
    <name type="common">Boletus of the steppes</name>
    <dbReference type="NCBI Taxonomy" id="5323"/>
    <lineage>
        <taxon>Eukaryota</taxon>
        <taxon>Fungi</taxon>
        <taxon>Dikarya</taxon>
        <taxon>Basidiomycota</taxon>
        <taxon>Agaricomycotina</taxon>
        <taxon>Agaricomycetes</taxon>
        <taxon>Agaricomycetidae</taxon>
        <taxon>Agaricales</taxon>
        <taxon>Pleurotineae</taxon>
        <taxon>Pleurotaceae</taxon>
        <taxon>Pleurotus</taxon>
    </lineage>
</organism>
<keyword evidence="4" id="KW-1185">Reference proteome</keyword>
<feature type="compositionally biased region" description="Pro residues" evidence="1">
    <location>
        <begin position="186"/>
        <end position="201"/>
    </location>
</feature>
<sequence length="342" mass="35638">MMFKSASVIAVLAAVGTLSAYGAPIGYSERTSGHAIAINRDVHQTVAPIAINRDISSGEIARRIVDVTSTDEPRTPPNEKRTGSPGPPGPPGVHIQSPEHYRKMQKQGGYKGGPKGMPKDGPPPSGMDGQSPPPSDFPPPPQNGDGPPGAIPGATPPEFCPCAPSLQPDGNSPVTPPGGDQDKPGDLPPPPPPPPVDPPTGAPADDNEPNPTDDASDGAGSADGKSPGDVPPPESKPDGVKPPGGPSPADACDDDAPASTPGDSKRKRRFHTRSGDQILANGNPGKTLWKDRLELNPDDDGVLAKAPEHTQRTNESRDDWKRIPPKFIRRHVPPSVLNSYWS</sequence>
<evidence type="ECO:0000313" key="4">
    <source>
        <dbReference type="Proteomes" id="UP000807025"/>
    </source>
</evidence>
<name>A0A9P6A1S7_PLEER</name>
<feature type="signal peptide" evidence="2">
    <location>
        <begin position="1"/>
        <end position="22"/>
    </location>
</feature>
<feature type="compositionally biased region" description="Basic and acidic residues" evidence="1">
    <location>
        <begin position="65"/>
        <end position="82"/>
    </location>
</feature>
<feature type="region of interest" description="Disordered" evidence="1">
    <location>
        <begin position="65"/>
        <end position="322"/>
    </location>
</feature>
<feature type="compositionally biased region" description="Basic and acidic residues" evidence="1">
    <location>
        <begin position="306"/>
        <end position="322"/>
    </location>
</feature>
<feature type="chain" id="PRO_5040338700" evidence="2">
    <location>
        <begin position="23"/>
        <end position="342"/>
    </location>
</feature>
<protein>
    <submittedName>
        <fullName evidence="3">Uncharacterized protein</fullName>
    </submittedName>
</protein>
<proteinExistence type="predicted"/>
<feature type="compositionally biased region" description="Pro residues" evidence="1">
    <location>
        <begin position="120"/>
        <end position="142"/>
    </location>
</feature>
<evidence type="ECO:0000256" key="1">
    <source>
        <dbReference type="SAM" id="MobiDB-lite"/>
    </source>
</evidence>
<comment type="caution">
    <text evidence="3">The sequence shown here is derived from an EMBL/GenBank/DDBJ whole genome shotgun (WGS) entry which is preliminary data.</text>
</comment>
<dbReference type="Proteomes" id="UP000807025">
    <property type="component" value="Unassembled WGS sequence"/>
</dbReference>
<reference evidence="3" key="1">
    <citation type="submission" date="2020-11" db="EMBL/GenBank/DDBJ databases">
        <authorList>
            <consortium name="DOE Joint Genome Institute"/>
            <person name="Ahrendt S."/>
            <person name="Riley R."/>
            <person name="Andreopoulos W."/>
            <person name="Labutti K."/>
            <person name="Pangilinan J."/>
            <person name="Ruiz-Duenas F.J."/>
            <person name="Barrasa J.M."/>
            <person name="Sanchez-Garcia M."/>
            <person name="Camarero S."/>
            <person name="Miyauchi S."/>
            <person name="Serrano A."/>
            <person name="Linde D."/>
            <person name="Babiker R."/>
            <person name="Drula E."/>
            <person name="Ayuso-Fernandez I."/>
            <person name="Pacheco R."/>
            <person name="Padilla G."/>
            <person name="Ferreira P."/>
            <person name="Barriuso J."/>
            <person name="Kellner H."/>
            <person name="Castanera R."/>
            <person name="Alfaro M."/>
            <person name="Ramirez L."/>
            <person name="Pisabarro A.G."/>
            <person name="Kuo A."/>
            <person name="Tritt A."/>
            <person name="Lipzen A."/>
            <person name="He G."/>
            <person name="Yan M."/>
            <person name="Ng V."/>
            <person name="Cullen D."/>
            <person name="Martin F."/>
            <person name="Rosso M.-N."/>
            <person name="Henrissat B."/>
            <person name="Hibbett D."/>
            <person name="Martinez A.T."/>
            <person name="Grigoriev I.V."/>
        </authorList>
    </citation>
    <scope>NUCLEOTIDE SEQUENCE</scope>
    <source>
        <strain evidence="3">ATCC 90797</strain>
    </source>
</reference>
<dbReference type="EMBL" id="MU154550">
    <property type="protein sequence ID" value="KAF9496650.1"/>
    <property type="molecule type" value="Genomic_DNA"/>
</dbReference>
<evidence type="ECO:0000313" key="3">
    <source>
        <dbReference type="EMBL" id="KAF9496650.1"/>
    </source>
</evidence>
<accession>A0A9P6A1S7</accession>
<dbReference type="AlphaFoldDB" id="A0A9P6A1S7"/>